<evidence type="ECO:0000259" key="1">
    <source>
        <dbReference type="Pfam" id="PF17906"/>
    </source>
</evidence>
<dbReference type="PANTHER" id="PTHR46060:SF2">
    <property type="entry name" value="HISTONE-LYSINE N-METHYLTRANSFERASE SETMAR"/>
    <property type="match status" value="1"/>
</dbReference>
<comment type="caution">
    <text evidence="2">The sequence shown here is derived from an EMBL/GenBank/DDBJ whole genome shotgun (WGS) entry which is preliminary data.</text>
</comment>
<evidence type="ECO:0000313" key="3">
    <source>
        <dbReference type="Proteomes" id="UP000801492"/>
    </source>
</evidence>
<dbReference type="Proteomes" id="UP000801492">
    <property type="component" value="Unassembled WGS sequence"/>
</dbReference>
<dbReference type="GO" id="GO:0046975">
    <property type="term" value="F:histone H3K36 methyltransferase activity"/>
    <property type="evidence" value="ECO:0007669"/>
    <property type="project" value="TreeGrafter"/>
</dbReference>
<dbReference type="InterPro" id="IPR052709">
    <property type="entry name" value="Transposase-MT_Hybrid"/>
</dbReference>
<accession>A0A8K0GHQ1</accession>
<dbReference type="GO" id="GO:0000729">
    <property type="term" value="P:DNA double-strand break processing"/>
    <property type="evidence" value="ECO:0007669"/>
    <property type="project" value="TreeGrafter"/>
</dbReference>
<proteinExistence type="predicted"/>
<dbReference type="Gene3D" id="1.10.10.1450">
    <property type="match status" value="1"/>
</dbReference>
<dbReference type="GO" id="GO:0003690">
    <property type="term" value="F:double-stranded DNA binding"/>
    <property type="evidence" value="ECO:0007669"/>
    <property type="project" value="TreeGrafter"/>
</dbReference>
<dbReference type="GO" id="GO:0000793">
    <property type="term" value="C:condensed chromosome"/>
    <property type="evidence" value="ECO:0007669"/>
    <property type="project" value="TreeGrafter"/>
</dbReference>
<gene>
    <name evidence="2" type="ORF">ILUMI_05917</name>
</gene>
<reference evidence="2" key="1">
    <citation type="submission" date="2019-08" db="EMBL/GenBank/DDBJ databases">
        <title>The genome of the North American firefly Photinus pyralis.</title>
        <authorList>
            <consortium name="Photinus pyralis genome working group"/>
            <person name="Fallon T.R."/>
            <person name="Sander Lower S.E."/>
            <person name="Weng J.-K."/>
        </authorList>
    </citation>
    <scope>NUCLEOTIDE SEQUENCE</scope>
    <source>
        <strain evidence="2">TRF0915ILg1</strain>
        <tissue evidence="2">Whole body</tissue>
    </source>
</reference>
<dbReference type="GO" id="GO:0042800">
    <property type="term" value="F:histone H3K4 methyltransferase activity"/>
    <property type="evidence" value="ECO:0007669"/>
    <property type="project" value="TreeGrafter"/>
</dbReference>
<dbReference type="GO" id="GO:0000014">
    <property type="term" value="F:single-stranded DNA endodeoxyribonuclease activity"/>
    <property type="evidence" value="ECO:0007669"/>
    <property type="project" value="TreeGrafter"/>
</dbReference>
<evidence type="ECO:0000313" key="2">
    <source>
        <dbReference type="EMBL" id="KAF2900269.1"/>
    </source>
</evidence>
<dbReference type="GO" id="GO:0005634">
    <property type="term" value="C:nucleus"/>
    <property type="evidence" value="ECO:0007669"/>
    <property type="project" value="TreeGrafter"/>
</dbReference>
<dbReference type="GO" id="GO:0006303">
    <property type="term" value="P:double-strand break repair via nonhomologous end joining"/>
    <property type="evidence" value="ECO:0007669"/>
    <property type="project" value="TreeGrafter"/>
</dbReference>
<protein>
    <recommendedName>
        <fullName evidence="1">Mos1 transposase HTH domain-containing protein</fullName>
    </recommendedName>
</protein>
<name>A0A8K0GHQ1_IGNLU</name>
<dbReference type="InterPro" id="IPR041426">
    <property type="entry name" value="Mos1_HTH"/>
</dbReference>
<dbReference type="Gene3D" id="1.10.10.10">
    <property type="entry name" value="Winged helix-like DNA-binding domain superfamily/Winged helix DNA-binding domain"/>
    <property type="match status" value="1"/>
</dbReference>
<dbReference type="GO" id="GO:0015074">
    <property type="term" value="P:DNA integration"/>
    <property type="evidence" value="ECO:0007669"/>
    <property type="project" value="TreeGrafter"/>
</dbReference>
<dbReference type="AlphaFoldDB" id="A0A8K0GHQ1"/>
<dbReference type="GO" id="GO:0003697">
    <property type="term" value="F:single-stranded DNA binding"/>
    <property type="evidence" value="ECO:0007669"/>
    <property type="project" value="TreeGrafter"/>
</dbReference>
<keyword evidence="3" id="KW-1185">Reference proteome</keyword>
<dbReference type="GO" id="GO:0044547">
    <property type="term" value="F:DNA topoisomerase binding"/>
    <property type="evidence" value="ECO:0007669"/>
    <property type="project" value="TreeGrafter"/>
</dbReference>
<dbReference type="GO" id="GO:0044774">
    <property type="term" value="P:mitotic DNA integrity checkpoint signaling"/>
    <property type="evidence" value="ECO:0007669"/>
    <property type="project" value="TreeGrafter"/>
</dbReference>
<dbReference type="InterPro" id="IPR036388">
    <property type="entry name" value="WH-like_DNA-bd_sf"/>
</dbReference>
<dbReference type="GO" id="GO:0031297">
    <property type="term" value="P:replication fork processing"/>
    <property type="evidence" value="ECO:0007669"/>
    <property type="project" value="TreeGrafter"/>
</dbReference>
<feature type="domain" description="Mos1 transposase HTH" evidence="1">
    <location>
        <begin position="6"/>
        <end position="54"/>
    </location>
</feature>
<dbReference type="Pfam" id="PF17906">
    <property type="entry name" value="HTH_48"/>
    <property type="match status" value="1"/>
</dbReference>
<sequence>MERRNEHFRHILLFYFRKRKKTAEAHKEICKVYGFDCLPERTCHNWFRKFHSGDFSLKDEQRFGRPIEVDDDQIKVIIEKDRHKTVREIAERLNVSHTIIEKHLKCLGLVKKLDIRLADKCISLKEYKNQRNLVKEMIASAKEDSWKTFGEKLEQDSINNQKLLKSLRSSKGHDKIEVRNKEGVIIEKEAR</sequence>
<organism evidence="2 3">
    <name type="scientific">Ignelater luminosus</name>
    <name type="common">Cucubano</name>
    <name type="synonym">Pyrophorus luminosus</name>
    <dbReference type="NCBI Taxonomy" id="2038154"/>
    <lineage>
        <taxon>Eukaryota</taxon>
        <taxon>Metazoa</taxon>
        <taxon>Ecdysozoa</taxon>
        <taxon>Arthropoda</taxon>
        <taxon>Hexapoda</taxon>
        <taxon>Insecta</taxon>
        <taxon>Pterygota</taxon>
        <taxon>Neoptera</taxon>
        <taxon>Endopterygota</taxon>
        <taxon>Coleoptera</taxon>
        <taxon>Polyphaga</taxon>
        <taxon>Elateriformia</taxon>
        <taxon>Elateroidea</taxon>
        <taxon>Elateridae</taxon>
        <taxon>Agrypninae</taxon>
        <taxon>Pyrophorini</taxon>
        <taxon>Ignelater</taxon>
    </lineage>
</organism>
<dbReference type="OrthoDB" id="6768988at2759"/>
<dbReference type="EMBL" id="VTPC01002306">
    <property type="protein sequence ID" value="KAF2900269.1"/>
    <property type="molecule type" value="Genomic_DNA"/>
</dbReference>
<dbReference type="PANTHER" id="PTHR46060">
    <property type="entry name" value="MARINER MOS1 TRANSPOSASE-LIKE PROTEIN"/>
    <property type="match status" value="1"/>
</dbReference>
<dbReference type="GO" id="GO:0035861">
    <property type="term" value="C:site of double-strand break"/>
    <property type="evidence" value="ECO:0007669"/>
    <property type="project" value="TreeGrafter"/>
</dbReference>